<protein>
    <submittedName>
        <fullName evidence="5">Peptidoglycan DD-metalloendopeptidase family protein</fullName>
    </submittedName>
</protein>
<feature type="coiled-coil region" evidence="2">
    <location>
        <begin position="35"/>
        <end position="118"/>
    </location>
</feature>
<keyword evidence="2" id="KW-0175">Coiled coil</keyword>
<name>A0A967C1T2_9PROT</name>
<dbReference type="SUPFAM" id="SSF51261">
    <property type="entry name" value="Duplicated hybrid motif"/>
    <property type="match status" value="1"/>
</dbReference>
<reference evidence="5" key="1">
    <citation type="submission" date="2020-03" db="EMBL/GenBank/DDBJ databases">
        <title>Genome of Pelagibius litoralis DSM 21314T.</title>
        <authorList>
            <person name="Wang G."/>
        </authorList>
    </citation>
    <scope>NUCLEOTIDE SEQUENCE</scope>
    <source>
        <strain evidence="5">DSM 21314</strain>
    </source>
</reference>
<feature type="domain" description="M23ase beta-sheet core" evidence="3">
    <location>
        <begin position="261"/>
        <end position="355"/>
    </location>
</feature>
<dbReference type="SUPFAM" id="SSF57997">
    <property type="entry name" value="Tropomyosin"/>
    <property type="match status" value="1"/>
</dbReference>
<dbReference type="Gene3D" id="1.10.287.1490">
    <property type="match status" value="1"/>
</dbReference>
<proteinExistence type="predicted"/>
<dbReference type="Pfam" id="PF19353">
    <property type="entry name" value="DUF5930"/>
    <property type="match status" value="1"/>
</dbReference>
<gene>
    <name evidence="5" type="ORF">HBA54_00080</name>
</gene>
<dbReference type="InterPro" id="IPR050570">
    <property type="entry name" value="Cell_wall_metabolism_enzyme"/>
</dbReference>
<evidence type="ECO:0000256" key="1">
    <source>
        <dbReference type="ARBA" id="ARBA00022729"/>
    </source>
</evidence>
<dbReference type="Proteomes" id="UP000761264">
    <property type="component" value="Unassembled WGS sequence"/>
</dbReference>
<accession>A0A967C1T2</accession>
<keyword evidence="1" id="KW-0732">Signal</keyword>
<dbReference type="Gene3D" id="2.70.70.10">
    <property type="entry name" value="Glucose Permease (Domain IIA)"/>
    <property type="match status" value="1"/>
</dbReference>
<dbReference type="InterPro" id="IPR011055">
    <property type="entry name" value="Dup_hybrid_motif"/>
</dbReference>
<dbReference type="CDD" id="cd12797">
    <property type="entry name" value="M23_peptidase"/>
    <property type="match status" value="1"/>
</dbReference>
<dbReference type="AlphaFoldDB" id="A0A967C1T2"/>
<evidence type="ECO:0000313" key="5">
    <source>
        <dbReference type="EMBL" id="NIA66983.1"/>
    </source>
</evidence>
<evidence type="ECO:0000256" key="2">
    <source>
        <dbReference type="SAM" id="Coils"/>
    </source>
</evidence>
<dbReference type="PANTHER" id="PTHR21666">
    <property type="entry name" value="PEPTIDASE-RELATED"/>
    <property type="match status" value="1"/>
</dbReference>
<sequence>MELRDQVQSMRTVLSDAQAEKVRVAEARIKLGQKLQQIETELAAMAAAKRQLEITVTDLQTDIATARERWAASETVGQDLRQEVLVLESQLEQTAGRRNDLQRQIAALEESLGNAMHRGDGLQTDKQGLQAEVTGMRQRMTDMRMAQRNIVQRLRERTELSVDSIERTVAMTGLKLDDLLAGIEESGVAQGGPFVAGDYTGDFNGDSELEIALSLLDLRLSRWNALQKVMRTLPLTVPLEQYSLSSKYGKRKDPLNGRIANHRGLDFRAPMKTPVFATAPGTVTYAGWSGPFGRMVEIDHGHGIRTRYAHLKKILVKSGQSVANREKIGQVGSSGRSTGPHLHYEVRYNGVPLNPMKFLTAGKHVFKD</sequence>
<evidence type="ECO:0000259" key="4">
    <source>
        <dbReference type="Pfam" id="PF19353"/>
    </source>
</evidence>
<dbReference type="FunFam" id="2.70.70.10:FF:000006">
    <property type="entry name" value="M23 family peptidase"/>
    <property type="match status" value="1"/>
</dbReference>
<evidence type="ECO:0000313" key="6">
    <source>
        <dbReference type="Proteomes" id="UP000761264"/>
    </source>
</evidence>
<evidence type="ECO:0000259" key="3">
    <source>
        <dbReference type="Pfam" id="PF01551"/>
    </source>
</evidence>
<dbReference type="InterPro" id="IPR016047">
    <property type="entry name" value="M23ase_b-sheet_dom"/>
</dbReference>
<dbReference type="GO" id="GO:0004222">
    <property type="term" value="F:metalloendopeptidase activity"/>
    <property type="evidence" value="ECO:0007669"/>
    <property type="project" value="TreeGrafter"/>
</dbReference>
<comment type="caution">
    <text evidence="5">The sequence shown here is derived from an EMBL/GenBank/DDBJ whole genome shotgun (WGS) entry which is preliminary data.</text>
</comment>
<feature type="domain" description="DUF5930" evidence="4">
    <location>
        <begin position="16"/>
        <end position="241"/>
    </location>
</feature>
<keyword evidence="6" id="KW-1185">Reference proteome</keyword>
<dbReference type="EMBL" id="JAAQPH010000001">
    <property type="protein sequence ID" value="NIA66983.1"/>
    <property type="molecule type" value="Genomic_DNA"/>
</dbReference>
<dbReference type="InterPro" id="IPR045974">
    <property type="entry name" value="DUF5930"/>
</dbReference>
<organism evidence="5 6">
    <name type="scientific">Pelagibius litoralis</name>
    <dbReference type="NCBI Taxonomy" id="374515"/>
    <lineage>
        <taxon>Bacteria</taxon>
        <taxon>Pseudomonadati</taxon>
        <taxon>Pseudomonadota</taxon>
        <taxon>Alphaproteobacteria</taxon>
        <taxon>Rhodospirillales</taxon>
        <taxon>Rhodovibrionaceae</taxon>
        <taxon>Pelagibius</taxon>
    </lineage>
</organism>
<dbReference type="PANTHER" id="PTHR21666:SF289">
    <property type="entry name" value="L-ALA--D-GLU ENDOPEPTIDASE"/>
    <property type="match status" value="1"/>
</dbReference>
<dbReference type="Pfam" id="PF01551">
    <property type="entry name" value="Peptidase_M23"/>
    <property type="match status" value="1"/>
</dbReference>